<evidence type="ECO:0000313" key="3">
    <source>
        <dbReference type="Proteomes" id="UP001239445"/>
    </source>
</evidence>
<keyword evidence="1" id="KW-0472">Membrane</keyword>
<gene>
    <name evidence="2" type="ORF">QBC47DRAFT_438852</name>
</gene>
<evidence type="ECO:0000256" key="1">
    <source>
        <dbReference type="SAM" id="Phobius"/>
    </source>
</evidence>
<evidence type="ECO:0000313" key="2">
    <source>
        <dbReference type="EMBL" id="KAK1750482.1"/>
    </source>
</evidence>
<keyword evidence="1" id="KW-0812">Transmembrane</keyword>
<keyword evidence="1" id="KW-1133">Transmembrane helix</keyword>
<reference evidence="2" key="1">
    <citation type="submission" date="2023-06" db="EMBL/GenBank/DDBJ databases">
        <title>Genome-scale phylogeny and comparative genomics of the fungal order Sordariales.</title>
        <authorList>
            <consortium name="Lawrence Berkeley National Laboratory"/>
            <person name="Hensen N."/>
            <person name="Bonometti L."/>
            <person name="Westerberg I."/>
            <person name="Brannstrom I.O."/>
            <person name="Guillou S."/>
            <person name="Cros-Aarteil S."/>
            <person name="Calhoun S."/>
            <person name="Haridas S."/>
            <person name="Kuo A."/>
            <person name="Mondo S."/>
            <person name="Pangilinan J."/>
            <person name="Riley R."/>
            <person name="Labutti K."/>
            <person name="Andreopoulos B."/>
            <person name="Lipzen A."/>
            <person name="Chen C."/>
            <person name="Yanf M."/>
            <person name="Daum C."/>
            <person name="Ng V."/>
            <person name="Clum A."/>
            <person name="Steindorff A."/>
            <person name="Ohm R."/>
            <person name="Martin F."/>
            <person name="Silar P."/>
            <person name="Natvig D."/>
            <person name="Lalanne C."/>
            <person name="Gautier V."/>
            <person name="Ament-Velasquez S.L."/>
            <person name="Kruys A."/>
            <person name="Hutchinson M.I."/>
            <person name="Powell A.J."/>
            <person name="Barry K."/>
            <person name="Miller A.N."/>
            <person name="Grigoriev I.V."/>
            <person name="Debuchy R."/>
            <person name="Gladieux P."/>
            <person name="Thoren M.H."/>
            <person name="Johannesson H."/>
        </authorList>
    </citation>
    <scope>NUCLEOTIDE SEQUENCE</scope>
    <source>
        <strain evidence="2">PSN4</strain>
    </source>
</reference>
<feature type="transmembrane region" description="Helical" evidence="1">
    <location>
        <begin position="328"/>
        <end position="351"/>
    </location>
</feature>
<accession>A0AAJ0B2Q5</accession>
<keyword evidence="3" id="KW-1185">Reference proteome</keyword>
<comment type="caution">
    <text evidence="2">The sequence shown here is derived from an EMBL/GenBank/DDBJ whole genome shotgun (WGS) entry which is preliminary data.</text>
</comment>
<dbReference type="Gene3D" id="1.20.58.340">
    <property type="entry name" value="Magnesium transport protein CorA, transmembrane region"/>
    <property type="match status" value="1"/>
</dbReference>
<sequence>MDNLRKQGYDEFLREQRFDPPSHGLVTLLRLRGDEEAGSQSPPEIKQTDDNPLVTRLDLVRVDRQPDGHLLIQKEAFLRLVYAFQLDPEALYMLRRESYGFARLHGAHGDTTTYYLATISAVLIWSQVERSTRGIIVPRIADSLCDRDQIFTHYAATICAHARFVRHPWLLRHVAVVETASWIDRTYENALHSLRRAESSTGHGCWGSWDRATAETTTPAENLAEISKSVGFTAAALANVVRHIKIVNQLVALPLEDDKGADDGVDDVLRAHAFVREQMAARATDTDYLQERARTQLQVIFNLINHHEASTSRQIAAAAKEDSASMRVLALMTVVFLPGTFFAALFSVPTLRWSEDSVMGPRFWVYWAFTLPCTLSLVLVIYGLSGGGRCRSWISSSWARLRVKLVTSKGRKMAEVVDKESIGKA</sequence>
<dbReference type="AlphaFoldDB" id="A0AAJ0B2Q5"/>
<proteinExistence type="predicted"/>
<organism evidence="2 3">
    <name type="scientific">Echria macrotheca</name>
    <dbReference type="NCBI Taxonomy" id="438768"/>
    <lineage>
        <taxon>Eukaryota</taxon>
        <taxon>Fungi</taxon>
        <taxon>Dikarya</taxon>
        <taxon>Ascomycota</taxon>
        <taxon>Pezizomycotina</taxon>
        <taxon>Sordariomycetes</taxon>
        <taxon>Sordariomycetidae</taxon>
        <taxon>Sordariales</taxon>
        <taxon>Schizotheciaceae</taxon>
        <taxon>Echria</taxon>
    </lineage>
</organism>
<dbReference type="EMBL" id="MU839847">
    <property type="protein sequence ID" value="KAK1750482.1"/>
    <property type="molecule type" value="Genomic_DNA"/>
</dbReference>
<dbReference type="Proteomes" id="UP001239445">
    <property type="component" value="Unassembled WGS sequence"/>
</dbReference>
<feature type="transmembrane region" description="Helical" evidence="1">
    <location>
        <begin position="363"/>
        <end position="384"/>
    </location>
</feature>
<protein>
    <submittedName>
        <fullName evidence="2">Uncharacterized protein</fullName>
    </submittedName>
</protein>
<name>A0AAJ0B2Q5_9PEZI</name>